<proteinExistence type="predicted"/>
<dbReference type="EMBL" id="FN543108">
    <property type="protein sequence ID" value="CBA33013.1"/>
    <property type="molecule type" value="Genomic_DNA"/>
</dbReference>
<name>C9YFZ1_CURXX</name>
<accession>C9YFZ1</accession>
<sequence length="136" mass="15019">MAYARWIFKGSLVDEYGMALPPVVQAAYGSGYGEDLYGITLFANGHVMQMLEGDNTALQTAARKLRDMSKLFGMEPLLHEPIEVPATKTVSVGLSRYVDLISEHLPPNVQVFNLCEEEICQRTEPGAARDLLLGFI</sequence>
<reference evidence="1" key="1">
    <citation type="journal article" date="2010" name="Nature">
        <title>The Dynamic genome of Hydra.</title>
        <authorList>
            <person name="Chapman J.A."/>
            <person name="Kirkness E.F."/>
            <person name="Simakov O."/>
            <person name="Hampson S.E."/>
            <person name="Mitros T."/>
            <person name="Weinmaier T."/>
            <person name="Rattei T."/>
            <person name="Balasubramanian P.G."/>
            <person name="Borman J."/>
            <person name="Busam D."/>
            <person name="Disbennett K."/>
            <person name="Pfannkoch C."/>
            <person name="Sumin N."/>
            <person name="Sutton G."/>
            <person name="Viswanathan L."/>
            <person name="Walenz B."/>
            <person name="Goodstein D.M."/>
            <person name="Hellsten U."/>
            <person name="Kawashima T."/>
            <person name="Prochnik S.E."/>
            <person name="Putnam N.H."/>
            <person name="Shu S."/>
            <person name="Blumberg B."/>
            <person name="Dana C.E."/>
            <person name="Gee L."/>
            <person name="Kibler D.F."/>
            <person name="Law L."/>
            <person name="Lindgens D."/>
            <person name="Martinez D.E."/>
            <person name="Peng J."/>
            <person name="Wigge P.A."/>
            <person name="Bertulat B."/>
            <person name="Guder C."/>
            <person name="Nakamura Y."/>
            <person name="Ozbek S."/>
            <person name="Watanabe H."/>
            <person name="Khalturin K."/>
            <person name="Hemmrich G."/>
            <person name="Franke A."/>
            <person name="Augustin R."/>
            <person name="Fraune S."/>
            <person name="Hayakawa E."/>
            <person name="Hayakawa S."/>
            <person name="Hirose M."/>
            <person name="Hwang J."/>
            <person name="Ikeo K."/>
            <person name="Nishimiya-Fujisawa C."/>
            <person name="Ogura A."/>
            <person name="Takahashi T."/>
            <person name="Steinmetz P.R."/>
            <person name="Zhang X."/>
            <person name="Aufschnaiter R."/>
            <person name="Eder M.K."/>
            <person name="Gorny A.K."/>
            <person name="Salvenmoser W."/>
            <person name="Heimberg A.M."/>
            <person name="Wheeler B.M."/>
            <person name="Peterson K.J."/>
            <person name="Boettger A."/>
            <person name="Tischler P."/>
            <person name="Wolf A."/>
            <person name="Gojobori T."/>
            <person name="Remington K.A."/>
            <person name="Strausberg R.L."/>
            <person name="Venter J."/>
            <person name="Technau U."/>
            <person name="Hobmayer B."/>
            <person name="Bosch T.C."/>
            <person name="Holstein T.W."/>
            <person name="Fujisawa T."/>
            <person name="Bode H.R."/>
            <person name="David C.N."/>
            <person name="Rokhsar D.S."/>
            <person name="Steele R.E."/>
        </authorList>
    </citation>
    <scope>NUCLEOTIDE SEQUENCE</scope>
</reference>
<evidence type="ECO:0000313" key="1">
    <source>
        <dbReference type="EMBL" id="CBA33013.1"/>
    </source>
</evidence>
<dbReference type="AlphaFoldDB" id="C9YFZ1"/>
<organism evidence="1">
    <name type="scientific">Curvibacter symbiont subsp. Hydra magnipapillata</name>
    <dbReference type="NCBI Taxonomy" id="667019"/>
    <lineage>
        <taxon>Bacteria</taxon>
        <taxon>Pseudomonadati</taxon>
        <taxon>Pseudomonadota</taxon>
        <taxon>Betaproteobacteria</taxon>
        <taxon>Burkholderiales</taxon>
        <taxon>Comamonadaceae</taxon>
        <taxon>Curvibacter</taxon>
    </lineage>
</organism>
<evidence type="ECO:0008006" key="2">
    <source>
        <dbReference type="Google" id="ProtNLM"/>
    </source>
</evidence>
<gene>
    <name evidence="1" type="ORF">Csp_B16910</name>
</gene>
<protein>
    <recommendedName>
        <fullName evidence="2">BLUF domain-containing protein</fullName>
    </recommendedName>
</protein>